<protein>
    <submittedName>
        <fullName evidence="1">Uncharacterized protein</fullName>
    </submittedName>
</protein>
<comment type="caution">
    <text evidence="1">The sequence shown here is derived from an EMBL/GenBank/DDBJ whole genome shotgun (WGS) entry which is preliminary data.</text>
</comment>
<dbReference type="Proteomes" id="UP000654345">
    <property type="component" value="Unassembled WGS sequence"/>
</dbReference>
<sequence>MAIEMNWMMGAQLMIKWIRVSKNARAIEVIFDGHRNLPSFTLFSRFLPGLLSIRHVIAQQWIRVAEGITFR</sequence>
<accession>A0ABQ3UYK5</accession>
<organism evidence="1 2">
    <name type="scientific">Ktedonobacter robiniae</name>
    <dbReference type="NCBI Taxonomy" id="2778365"/>
    <lineage>
        <taxon>Bacteria</taxon>
        <taxon>Bacillati</taxon>
        <taxon>Chloroflexota</taxon>
        <taxon>Ktedonobacteria</taxon>
        <taxon>Ktedonobacterales</taxon>
        <taxon>Ktedonobacteraceae</taxon>
        <taxon>Ktedonobacter</taxon>
    </lineage>
</organism>
<evidence type="ECO:0000313" key="1">
    <source>
        <dbReference type="EMBL" id="GHO57929.1"/>
    </source>
</evidence>
<proteinExistence type="predicted"/>
<gene>
    <name evidence="1" type="ORF">KSB_64040</name>
</gene>
<dbReference type="EMBL" id="BNJG01000002">
    <property type="protein sequence ID" value="GHO57929.1"/>
    <property type="molecule type" value="Genomic_DNA"/>
</dbReference>
<name>A0ABQ3UYK5_9CHLR</name>
<reference evidence="1 2" key="1">
    <citation type="journal article" date="2021" name="Int. J. Syst. Evol. Microbiol.">
        <title>Reticulibacter mediterranei gen. nov., sp. nov., within the new family Reticulibacteraceae fam. nov., and Ktedonospora formicarum gen. nov., sp. nov., Ktedonobacter robiniae sp. nov., Dictyobacter formicarum sp. nov. and Dictyobacter arantiisoli sp. nov., belonging to the class Ktedonobacteria.</title>
        <authorList>
            <person name="Yabe S."/>
            <person name="Zheng Y."/>
            <person name="Wang C.M."/>
            <person name="Sakai Y."/>
            <person name="Abe K."/>
            <person name="Yokota A."/>
            <person name="Donadio S."/>
            <person name="Cavaletti L."/>
            <person name="Monciardini P."/>
        </authorList>
    </citation>
    <scope>NUCLEOTIDE SEQUENCE [LARGE SCALE GENOMIC DNA]</scope>
    <source>
        <strain evidence="1 2">SOSP1-30</strain>
    </source>
</reference>
<keyword evidence="2" id="KW-1185">Reference proteome</keyword>
<evidence type="ECO:0000313" key="2">
    <source>
        <dbReference type="Proteomes" id="UP000654345"/>
    </source>
</evidence>